<dbReference type="Proteomes" id="UP000501534">
    <property type="component" value="Chromosome"/>
</dbReference>
<gene>
    <name evidence="1" type="ORF">DSM104443_01880</name>
</gene>
<dbReference type="EMBL" id="CP053069">
    <property type="protein sequence ID" value="QJR10811.1"/>
    <property type="molecule type" value="Genomic_DNA"/>
</dbReference>
<accession>A0A6M4GU10</accession>
<reference evidence="1 2" key="1">
    <citation type="submission" date="2020-04" db="EMBL/GenBank/DDBJ databases">
        <title>Usitatibacter rugosus gen. nov., sp. nov. and Usitatibacter palustris sp. nov., novel members of Usitatibacteraceae fam. nov. within the order Nitrosomonadales isolated from soil.</title>
        <authorList>
            <person name="Huber K.J."/>
            <person name="Neumann-Schaal M."/>
            <person name="Geppert A."/>
            <person name="Luckner M."/>
            <person name="Wanner G."/>
            <person name="Overmann J."/>
        </authorList>
    </citation>
    <scope>NUCLEOTIDE SEQUENCE [LARGE SCALE GENOMIC DNA]</scope>
    <source>
        <strain evidence="1 2">0125_3</strain>
    </source>
</reference>
<dbReference type="AlphaFoldDB" id="A0A6M4GU10"/>
<protein>
    <submittedName>
        <fullName evidence="1">Uncharacterized protein</fullName>
    </submittedName>
</protein>
<evidence type="ECO:0000313" key="1">
    <source>
        <dbReference type="EMBL" id="QJR10811.1"/>
    </source>
</evidence>
<keyword evidence="2" id="KW-1185">Reference proteome</keyword>
<dbReference type="KEGG" id="uru:DSM104443_01880"/>
<sequence>MNMNLKRGIAVLVPVVGFTVAGFASAQLIEPVDDGTTTTISQDTVIVAPTAPIAVIAETPVLLPGEEVVVVTDAPIIVADASGNPYVLAQGSTVVTSTDPYRIVTPVIEIPRSVSRRSGENSREEVAIRTAPVDIRAGLAPEYLTDQSPGGGT</sequence>
<organism evidence="1 2">
    <name type="scientific">Usitatibacter rugosus</name>
    <dbReference type="NCBI Taxonomy" id="2732067"/>
    <lineage>
        <taxon>Bacteria</taxon>
        <taxon>Pseudomonadati</taxon>
        <taxon>Pseudomonadota</taxon>
        <taxon>Betaproteobacteria</taxon>
        <taxon>Nitrosomonadales</taxon>
        <taxon>Usitatibacteraceae</taxon>
        <taxon>Usitatibacter</taxon>
    </lineage>
</organism>
<name>A0A6M4GU10_9PROT</name>
<proteinExistence type="predicted"/>
<evidence type="ECO:0000313" key="2">
    <source>
        <dbReference type="Proteomes" id="UP000501534"/>
    </source>
</evidence>